<gene>
    <name evidence="1" type="ordered locus">GLX_15290</name>
</gene>
<evidence type="ECO:0000313" key="1">
    <source>
        <dbReference type="EMBL" id="BAK83941.1"/>
    </source>
</evidence>
<accession>G2I744</accession>
<organism evidence="1 2">
    <name type="scientific">Komagataeibacter medellinensis (strain NBRC 3288 / BCRC 11682 / LMG 1693 / Kondo 51)</name>
    <name type="common">Gluconacetobacter medellinensis</name>
    <dbReference type="NCBI Taxonomy" id="634177"/>
    <lineage>
        <taxon>Bacteria</taxon>
        <taxon>Pseudomonadati</taxon>
        <taxon>Pseudomonadota</taxon>
        <taxon>Alphaproteobacteria</taxon>
        <taxon>Acetobacterales</taxon>
        <taxon>Acetobacteraceae</taxon>
        <taxon>Komagataeibacter</taxon>
    </lineage>
</organism>
<name>G2I744_KOMMN</name>
<dbReference type="STRING" id="634177.GLX_15290"/>
<proteinExistence type="predicted"/>
<dbReference type="HOGENOM" id="CLU_1382542_0_0_5"/>
<dbReference type="PATRIC" id="fig|634177.7.peg.1753"/>
<dbReference type="AlphaFoldDB" id="G2I744"/>
<dbReference type="EMBL" id="AP012159">
    <property type="protein sequence ID" value="BAK83941.1"/>
    <property type="molecule type" value="Genomic_DNA"/>
</dbReference>
<dbReference type="KEGG" id="gxy:GLX_15290"/>
<reference evidence="2" key="1">
    <citation type="journal article" date="2011" name="J. Bacteriol.">
        <title>Complete genome sequence of NBRC 3288, a unique cellulose-nonproducing strain of Gluconacetobacter xylinus isolated from vinegar.</title>
        <authorList>
            <person name="Ogino H."/>
            <person name="Azuma Y."/>
            <person name="Hosoyama A."/>
            <person name="Nakazawa H."/>
            <person name="Matsutani M."/>
            <person name="Hasegawa A."/>
            <person name="Otsuyama K."/>
            <person name="Matsushita K."/>
            <person name="Fujita N."/>
            <person name="Shirai M."/>
        </authorList>
    </citation>
    <scope>NUCLEOTIDE SEQUENCE [LARGE SCALE GENOMIC DNA]</scope>
    <source>
        <strain evidence="2">NBRC 3288 / BCRC 11682 / LMG 1693</strain>
    </source>
</reference>
<evidence type="ECO:0000313" key="2">
    <source>
        <dbReference type="Proteomes" id="UP000009044"/>
    </source>
</evidence>
<sequence length="197" mass="21209">MPDETPMYLVPGEVSDEQASEVATVIALNTSKKIGVHQALEAIGTPIQPCTDVETVGVYYEVNLGYYGAPSVWKPRVSATSSKHLPCRDITPLVRRIDMAAQVTVRDMEIARLKENALPDEMTPDIEAALGLICFQAAPYANAFRAAGAKIPHKAEAEQAYVIFKLLKGVLKLGDFEKASKALHDQAVASLGKDTAG</sequence>
<protein>
    <submittedName>
        <fullName evidence="1">Uncharacterized protein</fullName>
    </submittedName>
</protein>
<dbReference type="Proteomes" id="UP000009044">
    <property type="component" value="Chromosome"/>
</dbReference>